<organism evidence="3 4">
    <name type="scientific">Citrus clementina</name>
    <name type="common">Clementine</name>
    <name type="synonym">Citrus deliciosa x Citrus sinensis</name>
    <dbReference type="NCBI Taxonomy" id="85681"/>
    <lineage>
        <taxon>Eukaryota</taxon>
        <taxon>Viridiplantae</taxon>
        <taxon>Streptophyta</taxon>
        <taxon>Embryophyta</taxon>
        <taxon>Tracheophyta</taxon>
        <taxon>Spermatophyta</taxon>
        <taxon>Magnoliopsida</taxon>
        <taxon>eudicotyledons</taxon>
        <taxon>Gunneridae</taxon>
        <taxon>Pentapetalae</taxon>
        <taxon>rosids</taxon>
        <taxon>malvids</taxon>
        <taxon>Sapindales</taxon>
        <taxon>Rutaceae</taxon>
        <taxon>Aurantioideae</taxon>
        <taxon>Citrus</taxon>
    </lineage>
</organism>
<evidence type="ECO:0000313" key="3">
    <source>
        <dbReference type="EMBL" id="ESR44860.1"/>
    </source>
</evidence>
<evidence type="ECO:0000256" key="1">
    <source>
        <dbReference type="ARBA" id="ARBA00022741"/>
    </source>
</evidence>
<dbReference type="PANTHER" id="PTHR27005:SF515">
    <property type="entry name" value="WALL-ASSOCIATED RECEPTOR KINASE-LIKE 10-RELATED"/>
    <property type="match status" value="1"/>
</dbReference>
<dbReference type="KEGG" id="cic:CICLE_v10003145mg"/>
<dbReference type="EMBL" id="KI536799">
    <property type="protein sequence ID" value="ESR44860.1"/>
    <property type="molecule type" value="Genomic_DNA"/>
</dbReference>
<evidence type="ECO:0000256" key="2">
    <source>
        <dbReference type="ARBA" id="ARBA00022840"/>
    </source>
</evidence>
<proteinExistence type="predicted"/>
<reference evidence="3 4" key="1">
    <citation type="submission" date="2013-10" db="EMBL/GenBank/DDBJ databases">
        <authorList>
            <consortium name="International Citrus Genome Consortium"/>
            <person name="Jenkins J."/>
            <person name="Schmutz J."/>
            <person name="Prochnik S."/>
            <person name="Rokhsar D."/>
            <person name="Gmitter F."/>
            <person name="Ollitrault P."/>
            <person name="Machado M."/>
            <person name="Talon M."/>
            <person name="Wincker P."/>
            <person name="Jaillon O."/>
            <person name="Morgante M."/>
        </authorList>
    </citation>
    <scope>NUCLEOTIDE SEQUENCE</scope>
    <source>
        <strain evidence="4">cv. Clemenules</strain>
    </source>
</reference>
<dbReference type="InParanoid" id="V4T0H2"/>
<dbReference type="InterPro" id="IPR045274">
    <property type="entry name" value="WAK-like"/>
</dbReference>
<dbReference type="GO" id="GO:0004674">
    <property type="term" value="F:protein serine/threonine kinase activity"/>
    <property type="evidence" value="ECO:0007669"/>
    <property type="project" value="TreeGrafter"/>
</dbReference>
<dbReference type="AlphaFoldDB" id="V4T0H2"/>
<dbReference type="Gene3D" id="3.30.200.20">
    <property type="entry name" value="Phosphorylase Kinase, domain 1"/>
    <property type="match status" value="1"/>
</dbReference>
<keyword evidence="2" id="KW-0067">ATP-binding</keyword>
<dbReference type="GO" id="GO:0005524">
    <property type="term" value="F:ATP binding"/>
    <property type="evidence" value="ECO:0007669"/>
    <property type="project" value="UniProtKB-KW"/>
</dbReference>
<evidence type="ECO:0008006" key="5">
    <source>
        <dbReference type="Google" id="ProtNLM"/>
    </source>
</evidence>
<feature type="non-terminal residue" evidence="3">
    <location>
        <position position="1"/>
    </location>
</feature>
<dbReference type="GO" id="GO:0007166">
    <property type="term" value="P:cell surface receptor signaling pathway"/>
    <property type="evidence" value="ECO:0007669"/>
    <property type="project" value="InterPro"/>
</dbReference>
<sequence>LDKAIDHFNVNRIPGRGGQGTVYKRMLTDGGIIALEEFINEVVILLQISHKHVVKLLGCCLEVEEMRLRIATDVVEALVFLHSSA</sequence>
<dbReference type="Proteomes" id="UP000030687">
    <property type="component" value="Unassembled WGS sequence"/>
</dbReference>
<evidence type="ECO:0000313" key="4">
    <source>
        <dbReference type="Proteomes" id="UP000030687"/>
    </source>
</evidence>
<dbReference type="PANTHER" id="PTHR27005">
    <property type="entry name" value="WALL-ASSOCIATED RECEPTOR KINASE-LIKE 21"/>
    <property type="match status" value="1"/>
</dbReference>
<dbReference type="STRING" id="85681.V4T0H2"/>
<dbReference type="SUPFAM" id="SSF56112">
    <property type="entry name" value="Protein kinase-like (PK-like)"/>
    <property type="match status" value="1"/>
</dbReference>
<protein>
    <recommendedName>
        <fullName evidence="5">Protein kinase domain-containing protein</fullName>
    </recommendedName>
</protein>
<keyword evidence="1" id="KW-0547">Nucleotide-binding</keyword>
<gene>
    <name evidence="3" type="ORF">CICLE_v10003145mg</name>
</gene>
<name>V4T0H2_CITCL</name>
<dbReference type="GO" id="GO:0005886">
    <property type="term" value="C:plasma membrane"/>
    <property type="evidence" value="ECO:0007669"/>
    <property type="project" value="TreeGrafter"/>
</dbReference>
<accession>V4T0H2</accession>
<dbReference type="InterPro" id="IPR011009">
    <property type="entry name" value="Kinase-like_dom_sf"/>
</dbReference>
<keyword evidence="4" id="KW-1185">Reference proteome</keyword>
<dbReference type="Gramene" id="ESR44860">
    <property type="protein sequence ID" value="ESR44860"/>
    <property type="gene ID" value="CICLE_v10003145mg"/>
</dbReference>